<dbReference type="GO" id="GO:0009055">
    <property type="term" value="F:electron transfer activity"/>
    <property type="evidence" value="ECO:0007669"/>
    <property type="project" value="InterPro"/>
</dbReference>
<dbReference type="InterPro" id="IPR052168">
    <property type="entry name" value="Cytochrome_b561_oxidase"/>
</dbReference>
<gene>
    <name evidence="15" type="ORF">BJ122_13521</name>
</gene>
<comment type="caution">
    <text evidence="15">The sequence shown here is derived from an EMBL/GenBank/DDBJ whole genome shotgun (WGS) entry which is preliminary data.</text>
</comment>
<dbReference type="PANTHER" id="PTHR30529">
    <property type="entry name" value="CYTOCHROME B561"/>
    <property type="match status" value="1"/>
</dbReference>
<feature type="domain" description="Cytochrome b561 bacterial/Ni-hydrogenase" evidence="14">
    <location>
        <begin position="9"/>
        <end position="174"/>
    </location>
</feature>
<dbReference type="GO" id="GO:0022904">
    <property type="term" value="P:respiratory electron transport chain"/>
    <property type="evidence" value="ECO:0007669"/>
    <property type="project" value="InterPro"/>
</dbReference>
<keyword evidence="16" id="KW-1185">Reference proteome</keyword>
<evidence type="ECO:0000256" key="2">
    <source>
        <dbReference type="ARBA" id="ARBA00004651"/>
    </source>
</evidence>
<feature type="transmembrane region" description="Helical" evidence="13">
    <location>
        <begin position="142"/>
        <end position="163"/>
    </location>
</feature>
<keyword evidence="5" id="KW-0349">Heme</keyword>
<dbReference type="PANTHER" id="PTHR30529:SF1">
    <property type="entry name" value="CYTOCHROME B561 HOMOLOG 2"/>
    <property type="match status" value="1"/>
</dbReference>
<dbReference type="GO" id="GO:0046872">
    <property type="term" value="F:metal ion binding"/>
    <property type="evidence" value="ECO:0007669"/>
    <property type="project" value="UniProtKB-KW"/>
</dbReference>
<evidence type="ECO:0000256" key="6">
    <source>
        <dbReference type="ARBA" id="ARBA00022692"/>
    </source>
</evidence>
<keyword evidence="6 13" id="KW-0812">Transmembrane</keyword>
<evidence type="ECO:0000256" key="10">
    <source>
        <dbReference type="ARBA" id="ARBA00023004"/>
    </source>
</evidence>
<dbReference type="GO" id="GO:0005886">
    <property type="term" value="C:plasma membrane"/>
    <property type="evidence" value="ECO:0007669"/>
    <property type="project" value="UniProtKB-SubCell"/>
</dbReference>
<protein>
    <submittedName>
        <fullName evidence="15">Cytochrome b561</fullName>
    </submittedName>
</protein>
<keyword evidence="4" id="KW-1003">Cell membrane</keyword>
<keyword evidence="7" id="KW-0479">Metal-binding</keyword>
<evidence type="ECO:0000313" key="15">
    <source>
        <dbReference type="EMBL" id="PYE99937.1"/>
    </source>
</evidence>
<evidence type="ECO:0000256" key="4">
    <source>
        <dbReference type="ARBA" id="ARBA00022475"/>
    </source>
</evidence>
<organism evidence="15 16">
    <name type="scientific">Rhodopseudomonas faecalis</name>
    <dbReference type="NCBI Taxonomy" id="99655"/>
    <lineage>
        <taxon>Bacteria</taxon>
        <taxon>Pseudomonadati</taxon>
        <taxon>Pseudomonadota</taxon>
        <taxon>Alphaproteobacteria</taxon>
        <taxon>Hyphomicrobiales</taxon>
        <taxon>Nitrobacteraceae</taxon>
        <taxon>Rhodopseudomonas</taxon>
    </lineage>
</organism>
<accession>A0A318T875</accession>
<dbReference type="AlphaFoldDB" id="A0A318T875"/>
<evidence type="ECO:0000256" key="3">
    <source>
        <dbReference type="ARBA" id="ARBA00022448"/>
    </source>
</evidence>
<dbReference type="RefSeq" id="WP_181418998.1">
    <property type="nucleotide sequence ID" value="NZ_QJTI01000035.1"/>
</dbReference>
<dbReference type="Pfam" id="PF01292">
    <property type="entry name" value="Ni_hydr_CYTB"/>
    <property type="match status" value="1"/>
</dbReference>
<dbReference type="SUPFAM" id="SSF81342">
    <property type="entry name" value="Transmembrane di-heme cytochromes"/>
    <property type="match status" value="1"/>
</dbReference>
<dbReference type="Proteomes" id="UP000248148">
    <property type="component" value="Unassembled WGS sequence"/>
</dbReference>
<evidence type="ECO:0000256" key="13">
    <source>
        <dbReference type="SAM" id="Phobius"/>
    </source>
</evidence>
<proteinExistence type="inferred from homology"/>
<dbReference type="GO" id="GO:0020037">
    <property type="term" value="F:heme binding"/>
    <property type="evidence" value="ECO:0007669"/>
    <property type="project" value="TreeGrafter"/>
</dbReference>
<evidence type="ECO:0000256" key="5">
    <source>
        <dbReference type="ARBA" id="ARBA00022617"/>
    </source>
</evidence>
<comment type="subcellular location">
    <subcellularLocation>
        <location evidence="2">Cell membrane</location>
        <topology evidence="2">Multi-pass membrane protein</topology>
    </subcellularLocation>
</comment>
<evidence type="ECO:0000256" key="1">
    <source>
        <dbReference type="ARBA" id="ARBA00001970"/>
    </source>
</evidence>
<comment type="cofactor">
    <cofactor evidence="1">
        <name>heme b</name>
        <dbReference type="ChEBI" id="CHEBI:60344"/>
    </cofactor>
</comment>
<evidence type="ECO:0000256" key="12">
    <source>
        <dbReference type="ARBA" id="ARBA00037975"/>
    </source>
</evidence>
<evidence type="ECO:0000256" key="7">
    <source>
        <dbReference type="ARBA" id="ARBA00022723"/>
    </source>
</evidence>
<comment type="similarity">
    <text evidence="12">Belongs to the cytochrome b561 family.</text>
</comment>
<feature type="transmembrane region" description="Helical" evidence="13">
    <location>
        <begin position="48"/>
        <end position="70"/>
    </location>
</feature>
<sequence length="177" mass="19641">MALKSSPDRYGTVAIWMHWLSAALILVLLATGFRAAYALDIESKAALLRIHVPVAVAVLVLTLARIGWWLGYDHKPEPIDGTTGAQRLARAVHVLLYVVLLGMSASGIGMMILSGALPAIFAADPVWLPRFWHYPPRLPHAFGARLLVALLAFHIAAAAYHHIVRRDRLLRRIWFTE</sequence>
<evidence type="ECO:0000313" key="16">
    <source>
        <dbReference type="Proteomes" id="UP000248148"/>
    </source>
</evidence>
<name>A0A318T875_9BRAD</name>
<dbReference type="InterPro" id="IPR011577">
    <property type="entry name" value="Cyt_b561_bac/Ni-Hgenase"/>
</dbReference>
<reference evidence="15 16" key="1">
    <citation type="submission" date="2018-06" db="EMBL/GenBank/DDBJ databases">
        <title>Genomic Encyclopedia of Archaeal and Bacterial Type Strains, Phase II (KMG-II): from individual species to whole genera.</title>
        <authorList>
            <person name="Goeker M."/>
        </authorList>
    </citation>
    <scope>NUCLEOTIDE SEQUENCE [LARGE SCALE GENOMIC DNA]</scope>
    <source>
        <strain evidence="15 16">JCM 11668</strain>
    </source>
</reference>
<evidence type="ECO:0000256" key="11">
    <source>
        <dbReference type="ARBA" id="ARBA00023136"/>
    </source>
</evidence>
<keyword evidence="8" id="KW-0249">Electron transport</keyword>
<dbReference type="InterPro" id="IPR016174">
    <property type="entry name" value="Di-haem_cyt_TM"/>
</dbReference>
<feature type="transmembrane region" description="Helical" evidence="13">
    <location>
        <begin position="91"/>
        <end position="122"/>
    </location>
</feature>
<evidence type="ECO:0000256" key="9">
    <source>
        <dbReference type="ARBA" id="ARBA00022989"/>
    </source>
</evidence>
<keyword evidence="3" id="KW-0813">Transport</keyword>
<dbReference type="Gene3D" id="1.20.950.20">
    <property type="entry name" value="Transmembrane di-heme cytochromes, Chain C"/>
    <property type="match status" value="1"/>
</dbReference>
<keyword evidence="11 13" id="KW-0472">Membrane</keyword>
<evidence type="ECO:0000259" key="14">
    <source>
        <dbReference type="Pfam" id="PF01292"/>
    </source>
</evidence>
<dbReference type="EMBL" id="QJTI01000035">
    <property type="protein sequence ID" value="PYE99937.1"/>
    <property type="molecule type" value="Genomic_DNA"/>
</dbReference>
<evidence type="ECO:0000256" key="8">
    <source>
        <dbReference type="ARBA" id="ARBA00022982"/>
    </source>
</evidence>
<keyword evidence="9 13" id="KW-1133">Transmembrane helix</keyword>
<keyword evidence="10" id="KW-0408">Iron</keyword>